<protein>
    <submittedName>
        <fullName evidence="7">NnrU family protein</fullName>
    </submittedName>
</protein>
<accession>A0AA95SXJ4</accession>
<evidence type="ECO:0000259" key="6">
    <source>
        <dbReference type="Pfam" id="PF07298"/>
    </source>
</evidence>
<keyword evidence="8" id="KW-1185">Reference proteome</keyword>
<dbReference type="Proteomes" id="UP001177769">
    <property type="component" value="Chromosome"/>
</dbReference>
<proteinExistence type="predicted"/>
<dbReference type="KEGG" id="pais:PFX98_04585"/>
<organism evidence="7 8">
    <name type="scientific">Paucibacter sediminis</name>
    <dbReference type="NCBI Taxonomy" id="3019553"/>
    <lineage>
        <taxon>Bacteria</taxon>
        <taxon>Pseudomonadati</taxon>
        <taxon>Pseudomonadota</taxon>
        <taxon>Betaproteobacteria</taxon>
        <taxon>Burkholderiales</taxon>
        <taxon>Sphaerotilaceae</taxon>
        <taxon>Roseateles</taxon>
    </lineage>
</organism>
<dbReference type="InterPro" id="IPR009915">
    <property type="entry name" value="NnrU_dom"/>
</dbReference>
<comment type="subcellular location">
    <subcellularLocation>
        <location evidence="1">Membrane</location>
        <topology evidence="1">Multi-pass membrane protein</topology>
    </subcellularLocation>
</comment>
<evidence type="ECO:0000256" key="2">
    <source>
        <dbReference type="ARBA" id="ARBA00022692"/>
    </source>
</evidence>
<dbReference type="EMBL" id="CP116346">
    <property type="protein sequence ID" value="WIT12889.1"/>
    <property type="molecule type" value="Genomic_DNA"/>
</dbReference>
<evidence type="ECO:0000256" key="3">
    <source>
        <dbReference type="ARBA" id="ARBA00022989"/>
    </source>
</evidence>
<evidence type="ECO:0000256" key="5">
    <source>
        <dbReference type="SAM" id="Phobius"/>
    </source>
</evidence>
<feature type="transmembrane region" description="Helical" evidence="5">
    <location>
        <begin position="40"/>
        <end position="61"/>
    </location>
</feature>
<sequence>MAYLILGLLLFLGVHSLRIVAEDWRNSTRARLGEQPYKGLYSLVSIAGFALLIWGYGQARLAPQPLWATPKGMAHLAALLTLIAFVLLAAAYVPRNHLKARLRHPMVLGIKTWALAHLLANNTLADVLLFGSFLIWAALSFRAARQRDRANPPAPIQATAAGTLLTLAIGIAAWAGFAFWAHGAWIGVRPFG</sequence>
<feature type="transmembrane region" description="Helical" evidence="5">
    <location>
        <begin position="160"/>
        <end position="181"/>
    </location>
</feature>
<keyword evidence="3 5" id="KW-1133">Transmembrane helix</keyword>
<keyword evidence="4 5" id="KW-0472">Membrane</keyword>
<evidence type="ECO:0000313" key="8">
    <source>
        <dbReference type="Proteomes" id="UP001177769"/>
    </source>
</evidence>
<reference evidence="7" key="1">
    <citation type="submission" date="2023-01" db="EMBL/GenBank/DDBJ databases">
        <title>Whole genome sequence of Paucibacter sp. S2-9 isolated from pond sediment.</title>
        <authorList>
            <person name="Jung J.Y."/>
        </authorList>
    </citation>
    <scope>NUCLEOTIDE SEQUENCE</scope>
    <source>
        <strain evidence="7">S2-9</strain>
    </source>
</reference>
<dbReference type="AlphaFoldDB" id="A0AA95SXJ4"/>
<evidence type="ECO:0000256" key="1">
    <source>
        <dbReference type="ARBA" id="ARBA00004141"/>
    </source>
</evidence>
<evidence type="ECO:0000256" key="4">
    <source>
        <dbReference type="ARBA" id="ARBA00023136"/>
    </source>
</evidence>
<feature type="transmembrane region" description="Helical" evidence="5">
    <location>
        <begin position="73"/>
        <end position="93"/>
    </location>
</feature>
<keyword evidence="2 5" id="KW-0812">Transmembrane</keyword>
<evidence type="ECO:0000313" key="7">
    <source>
        <dbReference type="EMBL" id="WIT12889.1"/>
    </source>
</evidence>
<name>A0AA95SXJ4_9BURK</name>
<gene>
    <name evidence="7" type="ORF">PFX98_04585</name>
</gene>
<dbReference type="Pfam" id="PF07298">
    <property type="entry name" value="NnrU"/>
    <property type="match status" value="1"/>
</dbReference>
<feature type="transmembrane region" description="Helical" evidence="5">
    <location>
        <begin position="113"/>
        <end position="139"/>
    </location>
</feature>
<dbReference type="GO" id="GO:0016020">
    <property type="term" value="C:membrane"/>
    <property type="evidence" value="ECO:0007669"/>
    <property type="project" value="UniProtKB-SubCell"/>
</dbReference>
<dbReference type="RefSeq" id="WP_285233990.1">
    <property type="nucleotide sequence ID" value="NZ_CP116346.1"/>
</dbReference>
<feature type="domain" description="NnrU" evidence="6">
    <location>
        <begin position="4"/>
        <end position="190"/>
    </location>
</feature>